<keyword evidence="3" id="KW-1185">Reference proteome</keyword>
<dbReference type="Proteomes" id="UP000054564">
    <property type="component" value="Unassembled WGS sequence"/>
</dbReference>
<dbReference type="EMBL" id="AJIL01000071">
    <property type="protein sequence ID" value="KNE97232.1"/>
    <property type="molecule type" value="Genomic_DNA"/>
</dbReference>
<comment type="caution">
    <text evidence="2">The sequence shown here is derived from an EMBL/GenBank/DDBJ whole genome shotgun (WGS) entry which is preliminary data.</text>
</comment>
<proteinExistence type="predicted"/>
<name>A0A0L0VD50_9BASI</name>
<keyword evidence="1" id="KW-0732">Signal</keyword>
<reference evidence="3" key="1">
    <citation type="submission" date="2014-03" db="EMBL/GenBank/DDBJ databases">
        <title>The Genome Sequence of Puccinia striiformis f. sp. tritici PST-78.</title>
        <authorList>
            <consortium name="The Broad Institute Genome Sequencing Platform"/>
            <person name="Cuomo C."/>
            <person name="Hulbert S."/>
            <person name="Chen X."/>
            <person name="Walker B."/>
            <person name="Young S.K."/>
            <person name="Zeng Q."/>
            <person name="Gargeya S."/>
            <person name="Fitzgerald M."/>
            <person name="Haas B."/>
            <person name="Abouelleil A."/>
            <person name="Alvarado L."/>
            <person name="Arachchi H.M."/>
            <person name="Berlin A.M."/>
            <person name="Chapman S.B."/>
            <person name="Goldberg J."/>
            <person name="Griggs A."/>
            <person name="Gujja S."/>
            <person name="Hansen M."/>
            <person name="Howarth C."/>
            <person name="Imamovic A."/>
            <person name="Larimer J."/>
            <person name="McCowan C."/>
            <person name="Montmayeur A."/>
            <person name="Murphy C."/>
            <person name="Neiman D."/>
            <person name="Pearson M."/>
            <person name="Priest M."/>
            <person name="Roberts A."/>
            <person name="Saif S."/>
            <person name="Shea T."/>
            <person name="Sisk P."/>
            <person name="Sykes S."/>
            <person name="Wortman J."/>
            <person name="Nusbaum C."/>
            <person name="Birren B."/>
        </authorList>
    </citation>
    <scope>NUCLEOTIDE SEQUENCE [LARGE SCALE GENOMIC DNA]</scope>
    <source>
        <strain evidence="3">race PST-78</strain>
    </source>
</reference>
<evidence type="ECO:0000313" key="2">
    <source>
        <dbReference type="EMBL" id="KNE97232.1"/>
    </source>
</evidence>
<dbReference type="AlphaFoldDB" id="A0A0L0VD50"/>
<feature type="signal peptide" evidence="1">
    <location>
        <begin position="1"/>
        <end position="21"/>
    </location>
</feature>
<accession>A0A0L0VD50</accession>
<feature type="chain" id="PRO_5005550166" evidence="1">
    <location>
        <begin position="22"/>
        <end position="105"/>
    </location>
</feature>
<organism evidence="2 3">
    <name type="scientific">Puccinia striiformis f. sp. tritici PST-78</name>
    <dbReference type="NCBI Taxonomy" id="1165861"/>
    <lineage>
        <taxon>Eukaryota</taxon>
        <taxon>Fungi</taxon>
        <taxon>Dikarya</taxon>
        <taxon>Basidiomycota</taxon>
        <taxon>Pucciniomycotina</taxon>
        <taxon>Pucciniomycetes</taxon>
        <taxon>Pucciniales</taxon>
        <taxon>Pucciniaceae</taxon>
        <taxon>Puccinia</taxon>
    </lineage>
</organism>
<sequence length="105" mass="11706">MLQLSRSIALVLLLVSWQVAGEYEIVYFGCNKNRDGVCSKPVGNGKDQSLSWAVRSVPKTRNYQCPPTWQGECCPQHQFQDIDTAPLNILTRPLGDTGNCRHNGD</sequence>
<evidence type="ECO:0000313" key="3">
    <source>
        <dbReference type="Proteomes" id="UP000054564"/>
    </source>
</evidence>
<gene>
    <name evidence="2" type="ORF">PSTG_09495</name>
</gene>
<protein>
    <submittedName>
        <fullName evidence="2">Uncharacterized protein</fullName>
    </submittedName>
</protein>
<evidence type="ECO:0000256" key="1">
    <source>
        <dbReference type="SAM" id="SignalP"/>
    </source>
</evidence>